<dbReference type="Proteomes" id="UP000252355">
    <property type="component" value="Unassembled WGS sequence"/>
</dbReference>
<proteinExistence type="predicted"/>
<gene>
    <name evidence="3" type="ORF">OZSIB_0094</name>
</gene>
<keyword evidence="2" id="KW-1133">Transmembrane helix</keyword>
<evidence type="ECO:0000313" key="3">
    <source>
        <dbReference type="EMBL" id="RCK79454.1"/>
    </source>
</evidence>
<organism evidence="3 4">
    <name type="scientific">Candidatus Ozemobacter sibiricus</name>
    <dbReference type="NCBI Taxonomy" id="2268124"/>
    <lineage>
        <taxon>Bacteria</taxon>
        <taxon>Candidatus Ozemobacteria</taxon>
        <taxon>Candidatus Ozemobacterales</taxon>
        <taxon>Candidatus Ozemobacteraceae</taxon>
        <taxon>Candidatus Ozemobacter</taxon>
    </lineage>
</organism>
<evidence type="ECO:0000313" key="4">
    <source>
        <dbReference type="Proteomes" id="UP000252355"/>
    </source>
</evidence>
<dbReference type="EMBL" id="QOQW01000013">
    <property type="protein sequence ID" value="RCK79454.1"/>
    <property type="molecule type" value="Genomic_DNA"/>
</dbReference>
<dbReference type="Pfam" id="PF07963">
    <property type="entry name" value="N_methyl"/>
    <property type="match status" value="1"/>
</dbReference>
<name>A0A367ZMU2_9BACT</name>
<protein>
    <recommendedName>
        <fullName evidence="5">Prepilin-type N-terminal cleavage/methylation domain-containing protein</fullName>
    </recommendedName>
</protein>
<feature type="region of interest" description="Disordered" evidence="1">
    <location>
        <begin position="1"/>
        <end position="23"/>
    </location>
</feature>
<evidence type="ECO:0000256" key="1">
    <source>
        <dbReference type="SAM" id="MobiDB-lite"/>
    </source>
</evidence>
<evidence type="ECO:0000256" key="2">
    <source>
        <dbReference type="SAM" id="Phobius"/>
    </source>
</evidence>
<reference evidence="3 4" key="1">
    <citation type="submission" date="2018-05" db="EMBL/GenBank/DDBJ databases">
        <title>A metagenomic window into the 2 km-deep terrestrial subsurface aquifer revealed taxonomically and functionally diverse microbial community comprising novel uncultured bacterial lineages.</title>
        <authorList>
            <person name="Kadnikov V.V."/>
            <person name="Mardanov A.V."/>
            <person name="Beletsky A.V."/>
            <person name="Banks D."/>
            <person name="Pimenov N.V."/>
            <person name="Frank Y.A."/>
            <person name="Karnachuk O.V."/>
            <person name="Ravin N.V."/>
        </authorList>
    </citation>
    <scope>NUCLEOTIDE SEQUENCE [LARGE SCALE GENOMIC DNA]</scope>
    <source>
        <strain evidence="3">BY5</strain>
    </source>
</reference>
<keyword evidence="2" id="KW-0812">Transmembrane</keyword>
<dbReference type="NCBIfam" id="TIGR02532">
    <property type="entry name" value="IV_pilin_GFxxxE"/>
    <property type="match status" value="1"/>
</dbReference>
<feature type="transmembrane region" description="Helical" evidence="2">
    <location>
        <begin position="28"/>
        <end position="53"/>
    </location>
</feature>
<evidence type="ECO:0008006" key="5">
    <source>
        <dbReference type="Google" id="ProtNLM"/>
    </source>
</evidence>
<accession>A0A367ZMU2</accession>
<dbReference type="AlphaFoldDB" id="A0A367ZMU2"/>
<dbReference type="InterPro" id="IPR012902">
    <property type="entry name" value="N_methyl_site"/>
</dbReference>
<comment type="caution">
    <text evidence="3">The sequence shown here is derived from an EMBL/GenBank/DDBJ whole genome shotgun (WGS) entry which is preliminary data.</text>
</comment>
<keyword evidence="2" id="KW-0472">Membrane</keyword>
<sequence length="276" mass="31614">MNQPRPSTPARLATRPRPDGQPARAERAGFTLVEMMIVVACVVLLLAPMLLILRSGAQVSRKGMVQIDTTMQARRILHLIHDDLKNACVSTGNRTWIDFPDLLQEAGTAPTFQYVFCRFPFRGEISQTVPAPRSGFSPRRASRVRYTVEKPTGSRFLHLIREETFHPSHPLAATFPGGTWRRVLTERVNYFRIQPWEIPDPSQPGSRQFVWWVTLQLVDVDPSQRTPPAPSGDLWTDRGKGLIIADFYDVVYPEFFNAFWRQPLINRNWHTIIEEP</sequence>